<organism evidence="1 2">
    <name type="scientific">Halomonas colorata</name>
    <dbReference type="NCBI Taxonomy" id="2742615"/>
    <lineage>
        <taxon>Bacteria</taxon>
        <taxon>Pseudomonadati</taxon>
        <taxon>Pseudomonadota</taxon>
        <taxon>Gammaproteobacteria</taxon>
        <taxon>Oceanospirillales</taxon>
        <taxon>Halomonadaceae</taxon>
        <taxon>Halomonas</taxon>
    </lineage>
</organism>
<reference evidence="1 2" key="1">
    <citation type="submission" date="2020-07" db="EMBL/GenBank/DDBJ databases">
        <title>Halophilic bacteria isolated from french cheeses.</title>
        <authorList>
            <person name="Kothe C.I."/>
            <person name="Farah-Kraiem B."/>
            <person name="Renault P."/>
            <person name="Dridi B."/>
        </authorList>
    </citation>
    <scope>NUCLEOTIDE SEQUENCE [LARGE SCALE GENOMIC DNA]</scope>
    <source>
        <strain evidence="1 2">FME20</strain>
    </source>
</reference>
<dbReference type="EMBL" id="RRZB01000090">
    <property type="protein sequence ID" value="MBE0465427.1"/>
    <property type="molecule type" value="Genomic_DNA"/>
</dbReference>
<protein>
    <submittedName>
        <fullName evidence="1">RHS repeat protein</fullName>
    </submittedName>
</protein>
<evidence type="ECO:0000313" key="2">
    <source>
        <dbReference type="Proteomes" id="UP001645038"/>
    </source>
</evidence>
<proteinExistence type="predicted"/>
<comment type="caution">
    <text evidence="1">The sequence shown here is derived from an EMBL/GenBank/DDBJ whole genome shotgun (WGS) entry which is preliminary data.</text>
</comment>
<accession>A0ABR9G3D9</accession>
<dbReference type="NCBIfam" id="TIGR01643">
    <property type="entry name" value="YD_repeat_2x"/>
    <property type="match status" value="1"/>
</dbReference>
<name>A0ABR9G3D9_9GAMM</name>
<dbReference type="Pfam" id="PF05593">
    <property type="entry name" value="RHS_repeat"/>
    <property type="match status" value="1"/>
</dbReference>
<dbReference type="Proteomes" id="UP001645038">
    <property type="component" value="Unassembled WGS sequence"/>
</dbReference>
<evidence type="ECO:0000313" key="1">
    <source>
        <dbReference type="EMBL" id="MBE0465427.1"/>
    </source>
</evidence>
<dbReference type="InterPro" id="IPR031325">
    <property type="entry name" value="RHS_repeat"/>
</dbReference>
<keyword evidence="2" id="KW-1185">Reference proteome</keyword>
<sequence length="50" mass="5618">MEADGSHQYTTYDDIGRLNELTLGNGAVYRFAYDDMDRLRPGRPAACHAL</sequence>
<gene>
    <name evidence="1" type="ORF">EI547_18570</name>
</gene>
<dbReference type="InterPro" id="IPR006530">
    <property type="entry name" value="YD"/>
</dbReference>